<dbReference type="Proteomes" id="UP000286415">
    <property type="component" value="Unassembled WGS sequence"/>
</dbReference>
<name>A0A8T1MNK1_CLOSI</name>
<organism evidence="1 2">
    <name type="scientific">Clonorchis sinensis</name>
    <name type="common">Chinese liver fluke</name>
    <dbReference type="NCBI Taxonomy" id="79923"/>
    <lineage>
        <taxon>Eukaryota</taxon>
        <taxon>Metazoa</taxon>
        <taxon>Spiralia</taxon>
        <taxon>Lophotrochozoa</taxon>
        <taxon>Platyhelminthes</taxon>
        <taxon>Trematoda</taxon>
        <taxon>Digenea</taxon>
        <taxon>Opisthorchiida</taxon>
        <taxon>Opisthorchiata</taxon>
        <taxon>Opisthorchiidae</taxon>
        <taxon>Clonorchis</taxon>
    </lineage>
</organism>
<evidence type="ECO:0000313" key="2">
    <source>
        <dbReference type="Proteomes" id="UP000286415"/>
    </source>
</evidence>
<sequence length="481" mass="55211">MNSRHISHWKAGMANDTCRITFHSQKCTLLFAVMFRRFMSLRCTGSNDTFRRLGLLYRLRKHSVLFACISSGLLYRGYVALPQPQFIQTCRNPHRYKVQLSEYFALYSFDGTSGSDPKENIRVERMLTLRQKLEEELPSLFDKGLLHIPSSFLDPTTVVSFERSNGKVHTLSTRSSIRAALALVRVYYLTRSYVRWIEIVNLLSDSEKFELEVSFRIVLLPLPSLSESRLPPEQLWQKLESRAKWHEYRATFIVAENGEVSEVRVTKFLPPDRSPQALKNLRRLSVLKRLAPALPSTRKLPSLNPFFLSDVHKLRDSASLLRSPYSQHNFLEHTLSQDWLFTALVNIPSSKYIDPTFMIPSLSTSTDLFMHKVDSPQFNTLVTVFFGRDSGIFDLDDIGQFPSWFVLGAPLFSDRLSTLIRITSLVHNTPDSHDQCISKSDGISVSNRVHCFVDNSLRNTDSSASVSRMFHDVSHPYFLCL</sequence>
<gene>
    <name evidence="1" type="ORF">CSKR_109080</name>
</gene>
<proteinExistence type="predicted"/>
<accession>A0A8T1MNK1</accession>
<dbReference type="EMBL" id="NIRI02000042">
    <property type="protein sequence ID" value="KAG5450518.1"/>
    <property type="molecule type" value="Genomic_DNA"/>
</dbReference>
<dbReference type="OrthoDB" id="6225644at2759"/>
<protein>
    <submittedName>
        <fullName evidence="1">Uncharacterized protein</fullName>
    </submittedName>
</protein>
<evidence type="ECO:0000313" key="1">
    <source>
        <dbReference type="EMBL" id="KAG5450518.1"/>
    </source>
</evidence>
<reference evidence="1 2" key="1">
    <citation type="journal article" date="2018" name="Biotechnol. Adv.">
        <title>Improved genomic resources and new bioinformatic workflow for the carcinogenic parasite Clonorchis sinensis: Biotechnological implications.</title>
        <authorList>
            <person name="Wang D."/>
            <person name="Korhonen P.K."/>
            <person name="Gasser R.B."/>
            <person name="Young N.D."/>
        </authorList>
    </citation>
    <scope>NUCLEOTIDE SEQUENCE [LARGE SCALE GENOMIC DNA]</scope>
    <source>
        <strain evidence="1">Cs-k2</strain>
    </source>
</reference>
<comment type="caution">
    <text evidence="1">The sequence shown here is derived from an EMBL/GenBank/DDBJ whole genome shotgun (WGS) entry which is preliminary data.</text>
</comment>
<reference evidence="1 2" key="2">
    <citation type="journal article" date="2021" name="Genomics">
        <title>High-quality reference genome for Clonorchis sinensis.</title>
        <authorList>
            <person name="Young N.D."/>
            <person name="Stroehlein A.J."/>
            <person name="Kinkar L."/>
            <person name="Wang T."/>
            <person name="Sohn W.M."/>
            <person name="Chang B.C.H."/>
            <person name="Kaur P."/>
            <person name="Weisz D."/>
            <person name="Dudchenko O."/>
            <person name="Aiden E.L."/>
            <person name="Korhonen P.K."/>
            <person name="Gasser R.B."/>
        </authorList>
    </citation>
    <scope>NUCLEOTIDE SEQUENCE [LARGE SCALE GENOMIC DNA]</scope>
    <source>
        <strain evidence="1">Cs-k2</strain>
    </source>
</reference>
<keyword evidence="2" id="KW-1185">Reference proteome</keyword>